<keyword evidence="5 13" id="KW-0808">Transferase</keyword>
<evidence type="ECO:0000256" key="1">
    <source>
        <dbReference type="ARBA" id="ARBA00004496"/>
    </source>
</evidence>
<dbReference type="AlphaFoldDB" id="A0A318N1K2"/>
<gene>
    <name evidence="13" type="primary">queA</name>
    <name evidence="14" type="ORF">DK869_03920</name>
</gene>
<comment type="pathway">
    <text evidence="2 13">tRNA modification; tRNA-queuosine biosynthesis.</text>
</comment>
<evidence type="ECO:0000256" key="12">
    <source>
        <dbReference type="ARBA" id="ARBA00076160"/>
    </source>
</evidence>
<evidence type="ECO:0000256" key="11">
    <source>
        <dbReference type="ARBA" id="ARBA00069325"/>
    </source>
</evidence>
<accession>A0A318N1K2</accession>
<keyword evidence="7 13" id="KW-0671">Queuosine biosynthesis</keyword>
<dbReference type="Gene3D" id="2.40.10.240">
    <property type="entry name" value="QueA-like"/>
    <property type="match status" value="1"/>
</dbReference>
<comment type="caution">
    <text evidence="14">The sequence shown here is derived from an EMBL/GenBank/DDBJ whole genome shotgun (WGS) entry which is preliminary data.</text>
</comment>
<dbReference type="InterPro" id="IPR003699">
    <property type="entry name" value="QueA"/>
</dbReference>
<dbReference type="FunFam" id="3.40.1780.10:FF:000001">
    <property type="entry name" value="S-adenosylmethionine:tRNA ribosyltransferase-isomerase"/>
    <property type="match status" value="1"/>
</dbReference>
<evidence type="ECO:0000256" key="2">
    <source>
        <dbReference type="ARBA" id="ARBA00004691"/>
    </source>
</evidence>
<comment type="subcellular location">
    <subcellularLocation>
        <location evidence="1 13">Cytoplasm</location>
    </subcellularLocation>
</comment>
<evidence type="ECO:0000256" key="13">
    <source>
        <dbReference type="HAMAP-Rule" id="MF_00113"/>
    </source>
</evidence>
<keyword evidence="15" id="KW-1185">Reference proteome</keyword>
<comment type="function">
    <text evidence="13">Transfers and isomerizes the ribose moiety from AdoMet to the 7-aminomethyl group of 7-deazaguanine (preQ1-tRNA) to give epoxyqueuosine (oQ-tRNA).</text>
</comment>
<evidence type="ECO:0000256" key="7">
    <source>
        <dbReference type="ARBA" id="ARBA00022785"/>
    </source>
</evidence>
<dbReference type="InterPro" id="IPR036100">
    <property type="entry name" value="QueA_sf"/>
</dbReference>
<dbReference type="SUPFAM" id="SSF111337">
    <property type="entry name" value="QueA-like"/>
    <property type="match status" value="1"/>
</dbReference>
<reference evidence="14 15" key="1">
    <citation type="submission" date="2018-05" db="EMBL/GenBank/DDBJ databases">
        <title>Reference genomes for bee gut microbiota database.</title>
        <authorList>
            <person name="Ellegaard K.M."/>
        </authorList>
    </citation>
    <scope>NUCLEOTIDE SEQUENCE [LARGE SCALE GENOMIC DNA]</scope>
    <source>
        <strain evidence="14 15">ESL0284</strain>
    </source>
</reference>
<dbReference type="PANTHER" id="PTHR30307">
    <property type="entry name" value="S-ADENOSYLMETHIONINE:TRNA RIBOSYLTRANSFERASE-ISOMERASE"/>
    <property type="match status" value="1"/>
</dbReference>
<evidence type="ECO:0000313" key="14">
    <source>
        <dbReference type="EMBL" id="PXZ00564.1"/>
    </source>
</evidence>
<keyword evidence="4 13" id="KW-0963">Cytoplasm</keyword>
<name>A0A318N1K2_9PROT</name>
<evidence type="ECO:0000256" key="3">
    <source>
        <dbReference type="ARBA" id="ARBA00011245"/>
    </source>
</evidence>
<dbReference type="EMBL" id="QGLT01000002">
    <property type="protein sequence ID" value="PXZ00564.1"/>
    <property type="molecule type" value="Genomic_DNA"/>
</dbReference>
<protein>
    <recommendedName>
        <fullName evidence="11 13">S-adenosylmethionine:tRNA ribosyltransferase-isomerase</fullName>
        <ecNumber evidence="10 13">2.4.99.17</ecNumber>
    </recommendedName>
    <alternativeName>
        <fullName evidence="12 13">Queuosine biosynthesis protein QueA</fullName>
    </alternativeName>
</protein>
<dbReference type="PANTHER" id="PTHR30307:SF0">
    <property type="entry name" value="S-ADENOSYLMETHIONINE:TRNA RIBOSYLTRANSFERASE-ISOMERASE"/>
    <property type="match status" value="1"/>
</dbReference>
<dbReference type="OrthoDB" id="9805933at2"/>
<evidence type="ECO:0000256" key="4">
    <source>
        <dbReference type="ARBA" id="ARBA00022490"/>
    </source>
</evidence>
<dbReference type="UniPathway" id="UPA00392"/>
<dbReference type="GO" id="GO:0051075">
    <property type="term" value="F:S-adenosylmethionine:tRNA ribosyltransferase-isomerase activity"/>
    <property type="evidence" value="ECO:0007669"/>
    <property type="project" value="UniProtKB-EC"/>
</dbReference>
<dbReference type="NCBIfam" id="NF001140">
    <property type="entry name" value="PRK00147.1"/>
    <property type="match status" value="1"/>
</dbReference>
<comment type="catalytic activity">
    <reaction evidence="8 13">
        <text>7-aminomethyl-7-carbaguanosine(34) in tRNA + S-adenosyl-L-methionine = epoxyqueuosine(34) in tRNA + adenine + L-methionine + 2 H(+)</text>
        <dbReference type="Rhea" id="RHEA:32155"/>
        <dbReference type="Rhea" id="RHEA-COMP:10342"/>
        <dbReference type="Rhea" id="RHEA-COMP:18582"/>
        <dbReference type="ChEBI" id="CHEBI:15378"/>
        <dbReference type="ChEBI" id="CHEBI:16708"/>
        <dbReference type="ChEBI" id="CHEBI:57844"/>
        <dbReference type="ChEBI" id="CHEBI:59789"/>
        <dbReference type="ChEBI" id="CHEBI:82833"/>
        <dbReference type="ChEBI" id="CHEBI:194443"/>
        <dbReference type="EC" id="2.4.99.17"/>
    </reaction>
</comment>
<dbReference type="GO" id="GO:0005737">
    <property type="term" value="C:cytoplasm"/>
    <property type="evidence" value="ECO:0007669"/>
    <property type="project" value="UniProtKB-SubCell"/>
</dbReference>
<evidence type="ECO:0000256" key="9">
    <source>
        <dbReference type="ARBA" id="ARBA00061210"/>
    </source>
</evidence>
<sequence>MTDLTADFDFKLPEHCIAQHPARPREAAKLLYIPSKSGKFQDKTIRDLPCYFQKGDILIANDTKVIPAKLFAQRGMAHIGITLDRPMGDGTWHVLIKNSKRLKKQDRLDFPDKKCFATVVKLETGGGAFIRFNLEGNEFDKWLNTSGQLALPPYIRRPYGPTERDELDYYTIFSQNPGAVAAPTAGLHFTEELLTQLDHKGVERLALTLHVGAGTFLPVRSENINDHHMHAEYGVLSPENAERLNQAKVEKRRIIAVGTTTLRLLESAIDQQGIFHPFQQETSIFIRPGHQFRSIDILMTNFHLPRSTLFMLVCAFGGTEKMRQAYEHAIRNNYRFYSYGDACIIEKEFL</sequence>
<dbReference type="Gene3D" id="3.40.1780.10">
    <property type="entry name" value="QueA-like"/>
    <property type="match status" value="1"/>
</dbReference>
<dbReference type="Pfam" id="PF02547">
    <property type="entry name" value="Queuosine_synth"/>
    <property type="match status" value="1"/>
</dbReference>
<dbReference type="Proteomes" id="UP000247565">
    <property type="component" value="Unassembled WGS sequence"/>
</dbReference>
<comment type="similarity">
    <text evidence="9 13">Belongs to the QueA family.</text>
</comment>
<dbReference type="InterPro" id="IPR042118">
    <property type="entry name" value="QueA_dom1"/>
</dbReference>
<dbReference type="GO" id="GO:0008616">
    <property type="term" value="P:tRNA queuosine(34) biosynthetic process"/>
    <property type="evidence" value="ECO:0007669"/>
    <property type="project" value="UniProtKB-UniRule"/>
</dbReference>
<evidence type="ECO:0000313" key="15">
    <source>
        <dbReference type="Proteomes" id="UP000247565"/>
    </source>
</evidence>
<dbReference type="RefSeq" id="WP_110438707.1">
    <property type="nucleotide sequence ID" value="NZ_CP046393.1"/>
</dbReference>
<evidence type="ECO:0000256" key="10">
    <source>
        <dbReference type="ARBA" id="ARBA00066503"/>
    </source>
</evidence>
<dbReference type="NCBIfam" id="TIGR00113">
    <property type="entry name" value="queA"/>
    <property type="match status" value="1"/>
</dbReference>
<evidence type="ECO:0000256" key="8">
    <source>
        <dbReference type="ARBA" id="ARBA00052751"/>
    </source>
</evidence>
<organism evidence="14 15">
    <name type="scientific">Commensalibacter melissae</name>
    <dbReference type="NCBI Taxonomy" id="2070537"/>
    <lineage>
        <taxon>Bacteria</taxon>
        <taxon>Pseudomonadati</taxon>
        <taxon>Pseudomonadota</taxon>
        <taxon>Alphaproteobacteria</taxon>
        <taxon>Acetobacterales</taxon>
        <taxon>Acetobacteraceae</taxon>
    </lineage>
</organism>
<dbReference type="EC" id="2.4.99.17" evidence="10 13"/>
<keyword evidence="6 13" id="KW-0949">S-adenosyl-L-methionine</keyword>
<comment type="subunit">
    <text evidence="3 13">Monomer.</text>
</comment>
<proteinExistence type="inferred from homology"/>
<evidence type="ECO:0000256" key="6">
    <source>
        <dbReference type="ARBA" id="ARBA00022691"/>
    </source>
</evidence>
<keyword evidence="14" id="KW-0413">Isomerase</keyword>
<evidence type="ECO:0000256" key="5">
    <source>
        <dbReference type="ARBA" id="ARBA00022679"/>
    </source>
</evidence>
<dbReference type="InterPro" id="IPR042119">
    <property type="entry name" value="QueA_dom2"/>
</dbReference>
<dbReference type="HAMAP" id="MF_00113">
    <property type="entry name" value="QueA"/>
    <property type="match status" value="1"/>
</dbReference>